<evidence type="ECO:0000313" key="2">
    <source>
        <dbReference type="Proteomes" id="UP001081283"/>
    </source>
</evidence>
<gene>
    <name evidence="1" type="ORF">OEG82_00825</name>
</gene>
<name>A0ABT3Y9Q1_9HYPH</name>
<organism evidence="1 2">
    <name type="scientific">Hoeflea ulvae</name>
    <dbReference type="NCBI Taxonomy" id="2983764"/>
    <lineage>
        <taxon>Bacteria</taxon>
        <taxon>Pseudomonadati</taxon>
        <taxon>Pseudomonadota</taxon>
        <taxon>Alphaproteobacteria</taxon>
        <taxon>Hyphomicrobiales</taxon>
        <taxon>Rhizobiaceae</taxon>
        <taxon>Hoeflea</taxon>
    </lineage>
</organism>
<dbReference type="EMBL" id="JAOVZQ010000001">
    <property type="protein sequence ID" value="MCY0092596.1"/>
    <property type="molecule type" value="Genomic_DNA"/>
</dbReference>
<dbReference type="Proteomes" id="UP001081283">
    <property type="component" value="Unassembled WGS sequence"/>
</dbReference>
<evidence type="ECO:0008006" key="3">
    <source>
        <dbReference type="Google" id="ProtNLM"/>
    </source>
</evidence>
<reference evidence="1" key="1">
    <citation type="submission" date="2022-10" db="EMBL/GenBank/DDBJ databases">
        <title>Hoeflea sp. J2-29, isolated from marine algae.</title>
        <authorList>
            <person name="Kristyanto S."/>
            <person name="Kim J.M."/>
            <person name="Jeon C.O."/>
        </authorList>
    </citation>
    <scope>NUCLEOTIDE SEQUENCE</scope>
    <source>
        <strain evidence="1">J2-29</strain>
    </source>
</reference>
<protein>
    <recommendedName>
        <fullName evidence="3">Curlin associated repeat-containing protein</fullName>
    </recommendedName>
</protein>
<proteinExistence type="predicted"/>
<accession>A0ABT3Y9Q1</accession>
<comment type="caution">
    <text evidence="1">The sequence shown here is derived from an EMBL/GenBank/DDBJ whole genome shotgun (WGS) entry which is preliminary data.</text>
</comment>
<keyword evidence="2" id="KW-1185">Reference proteome</keyword>
<dbReference type="RefSeq" id="WP_267610571.1">
    <property type="nucleotide sequence ID" value="NZ_JAOVZQ010000001.1"/>
</dbReference>
<evidence type="ECO:0000313" key="1">
    <source>
        <dbReference type="EMBL" id="MCY0092596.1"/>
    </source>
</evidence>
<sequence length="479" mass="47824">MSRGGSIGGECAASCGGGAGRDVGRPSLISIREKSFTHLMQGNDMQIFKTFLMAATALSMTAGAVLADDNKAFTNQVNSSANGSNTALVTQSGKNNQAGAAGNAMLQKNQGSKVGNNLDILQSGDNNEIGVVDLSQLTENGNSDGNSADLTQKSSGNVVGKVDQRDRFGGAPNAPGNILTIVQGDLNDGASDGNTINTVTQDKHKGTGNTADVSMSGANNTINKITQVSTGGEGVNTLDVDISGSNNGNGTLSGFAASSGATSSELLQGYADVNNGNADKGGNSANLVISGHGNQFGVTQEFFDNSVGTLTIAGDNNQLGVAQVGNTNTVSIATIAGDGNNIGVEQIGTTNTASVSVLQDNNAFGVQQNGSTNDADISVDGNGNGLTSTTPTLSGDALTAAGASLVQAGLVEQQGNDNVVTASFTGDNNLFGMLQDGNGNNISGTVAGSQNQAIIAQVGSSNQASFSQQGNGNNLGVNQ</sequence>